<dbReference type="Proteomes" id="UP000028700">
    <property type="component" value="Unassembled WGS sequence"/>
</dbReference>
<reference evidence="1" key="1">
    <citation type="journal article" date="2014" name="Genome Announc.">
        <title>Draft Genome Sequence of Lactobacillus oryzae Strain SG293T.</title>
        <authorList>
            <person name="Tanizawa Y."/>
            <person name="Fujisawa T."/>
            <person name="Mochizuki T."/>
            <person name="Kaminuma E."/>
            <person name="Nakamura Y."/>
            <person name="Tohno M."/>
        </authorList>
    </citation>
    <scope>NUCLEOTIDE SEQUENCE [LARGE SCALE GENOMIC DNA]</scope>
    <source>
        <strain evidence="1">SG293</strain>
    </source>
</reference>
<protein>
    <submittedName>
        <fullName evidence="1">Uncharacterized protein</fullName>
    </submittedName>
</protein>
<gene>
    <name evidence="1" type="ORF">LOSG293_110140</name>
</gene>
<comment type="caution">
    <text evidence="1">The sequence shown here is derived from an EMBL/GenBank/DDBJ whole genome shotgun (WGS) entry which is preliminary data.</text>
</comment>
<accession>A0A081BI30</accession>
<dbReference type="STRING" id="1291743.LOSG293_110140"/>
<dbReference type="RefSeq" id="WP_051907204.1">
    <property type="nucleotide sequence ID" value="NZ_BBAZ01000001.1"/>
</dbReference>
<organism evidence="1 2">
    <name type="scientific">Secundilactobacillus oryzae JCM 18671</name>
    <dbReference type="NCBI Taxonomy" id="1291743"/>
    <lineage>
        <taxon>Bacteria</taxon>
        <taxon>Bacillati</taxon>
        <taxon>Bacillota</taxon>
        <taxon>Bacilli</taxon>
        <taxon>Lactobacillales</taxon>
        <taxon>Lactobacillaceae</taxon>
        <taxon>Secundilactobacillus</taxon>
    </lineage>
</organism>
<dbReference type="OrthoDB" id="2087266at2"/>
<evidence type="ECO:0000313" key="1">
    <source>
        <dbReference type="EMBL" id="GAK47698.1"/>
    </source>
</evidence>
<dbReference type="EMBL" id="BBJM01000011">
    <property type="protein sequence ID" value="GAK47698.1"/>
    <property type="molecule type" value="Genomic_DNA"/>
</dbReference>
<dbReference type="AlphaFoldDB" id="A0A081BI30"/>
<dbReference type="eggNOG" id="ENOG50322RC">
    <property type="taxonomic scope" value="Bacteria"/>
</dbReference>
<keyword evidence="2" id="KW-1185">Reference proteome</keyword>
<evidence type="ECO:0000313" key="2">
    <source>
        <dbReference type="Proteomes" id="UP000028700"/>
    </source>
</evidence>
<name>A0A081BI30_9LACO</name>
<sequence length="233" mass="25819">MSDELQNGQTFDQYHRMQNAKYVGFRANHKGTHFDDLIQFVDELVFTTRMQLDEQDKALSINYAHGLELDDIGDNFSIDRNGLDDETYRFLLKSHHLSNKSKGTWHDVLSIAANLLGCNPEDVTIVPSRKIIDGKDTGDPNTVEIVDVDIGKVTHANLLPMLTDELQKAMAGGFKIKQIGFSTNIKTNAFVGISTSGHLEADISIPGYVEVPVSVAPTVYTGVALKFDYDVSI</sequence>
<proteinExistence type="predicted"/>